<organism evidence="1 2">
    <name type="scientific">Dreissena polymorpha</name>
    <name type="common">Zebra mussel</name>
    <name type="synonym">Mytilus polymorpha</name>
    <dbReference type="NCBI Taxonomy" id="45954"/>
    <lineage>
        <taxon>Eukaryota</taxon>
        <taxon>Metazoa</taxon>
        <taxon>Spiralia</taxon>
        <taxon>Lophotrochozoa</taxon>
        <taxon>Mollusca</taxon>
        <taxon>Bivalvia</taxon>
        <taxon>Autobranchia</taxon>
        <taxon>Heteroconchia</taxon>
        <taxon>Euheterodonta</taxon>
        <taxon>Imparidentia</taxon>
        <taxon>Neoheterodontei</taxon>
        <taxon>Myida</taxon>
        <taxon>Dreissenoidea</taxon>
        <taxon>Dreissenidae</taxon>
        <taxon>Dreissena</taxon>
    </lineage>
</organism>
<evidence type="ECO:0000313" key="2">
    <source>
        <dbReference type="Proteomes" id="UP000828390"/>
    </source>
</evidence>
<keyword evidence="2" id="KW-1185">Reference proteome</keyword>
<protein>
    <submittedName>
        <fullName evidence="1">Uncharacterized protein</fullName>
    </submittedName>
</protein>
<reference evidence="1" key="2">
    <citation type="submission" date="2020-11" db="EMBL/GenBank/DDBJ databases">
        <authorList>
            <person name="McCartney M.A."/>
            <person name="Auch B."/>
            <person name="Kono T."/>
            <person name="Mallez S."/>
            <person name="Becker A."/>
            <person name="Gohl D.M."/>
            <person name="Silverstein K.A.T."/>
            <person name="Koren S."/>
            <person name="Bechman K.B."/>
            <person name="Herman A."/>
            <person name="Abrahante J.E."/>
            <person name="Garbe J."/>
        </authorList>
    </citation>
    <scope>NUCLEOTIDE SEQUENCE</scope>
    <source>
        <strain evidence="1">Duluth1</strain>
        <tissue evidence="1">Whole animal</tissue>
    </source>
</reference>
<accession>A0A9D4IYP4</accession>
<comment type="caution">
    <text evidence="1">The sequence shown here is derived from an EMBL/GenBank/DDBJ whole genome shotgun (WGS) entry which is preliminary data.</text>
</comment>
<gene>
    <name evidence="1" type="ORF">DPMN_167529</name>
</gene>
<proteinExistence type="predicted"/>
<reference evidence="1" key="1">
    <citation type="journal article" date="2019" name="bioRxiv">
        <title>The Genome of the Zebra Mussel, Dreissena polymorpha: A Resource for Invasive Species Research.</title>
        <authorList>
            <person name="McCartney M.A."/>
            <person name="Auch B."/>
            <person name="Kono T."/>
            <person name="Mallez S."/>
            <person name="Zhang Y."/>
            <person name="Obille A."/>
            <person name="Becker A."/>
            <person name="Abrahante J.E."/>
            <person name="Garbe J."/>
            <person name="Badalamenti J.P."/>
            <person name="Herman A."/>
            <person name="Mangelson H."/>
            <person name="Liachko I."/>
            <person name="Sullivan S."/>
            <person name="Sone E.D."/>
            <person name="Koren S."/>
            <person name="Silverstein K.A.T."/>
            <person name="Beckman K.B."/>
            <person name="Gohl D.M."/>
        </authorList>
    </citation>
    <scope>NUCLEOTIDE SEQUENCE</scope>
    <source>
        <strain evidence="1">Duluth1</strain>
        <tissue evidence="1">Whole animal</tissue>
    </source>
</reference>
<dbReference type="EMBL" id="JAIWYP010000008">
    <property type="protein sequence ID" value="KAH3789352.1"/>
    <property type="molecule type" value="Genomic_DNA"/>
</dbReference>
<name>A0A9D4IYP4_DREPO</name>
<evidence type="ECO:0000313" key="1">
    <source>
        <dbReference type="EMBL" id="KAH3789352.1"/>
    </source>
</evidence>
<dbReference type="Proteomes" id="UP000828390">
    <property type="component" value="Unassembled WGS sequence"/>
</dbReference>
<dbReference type="AlphaFoldDB" id="A0A9D4IYP4"/>
<sequence length="82" mass="9255">MSAECLSLQEALEASYYYRKIVEDIIGLPSKTIPIVAYIDNTSVIEALSSTKLVDDKRLRVDIAAIRESMERNDVSDIKWCS</sequence>